<keyword evidence="8" id="KW-0862">Zinc</keyword>
<dbReference type="AlphaFoldDB" id="A0A8J6LAV4"/>
<dbReference type="PANTHER" id="PTHR24392:SF49">
    <property type="entry name" value="PROTEIN HUNCHBACK"/>
    <property type="match status" value="1"/>
</dbReference>
<feature type="domain" description="C2H2-type" evidence="13">
    <location>
        <begin position="201"/>
        <end position="228"/>
    </location>
</feature>
<dbReference type="GO" id="GO:0005634">
    <property type="term" value="C:nucleus"/>
    <property type="evidence" value="ECO:0007669"/>
    <property type="project" value="UniProtKB-SubCell"/>
</dbReference>
<feature type="region of interest" description="Disordered" evidence="12">
    <location>
        <begin position="503"/>
        <end position="527"/>
    </location>
</feature>
<protein>
    <recommendedName>
        <fullName evidence="3">Protein hunchback</fullName>
    </recommendedName>
</protein>
<comment type="subcellular location">
    <subcellularLocation>
        <location evidence="2">Nucleus</location>
    </subcellularLocation>
</comment>
<keyword evidence="4" id="KW-0217">Developmental protein</keyword>
<gene>
    <name evidence="14" type="ORF">GEV33_009244</name>
</gene>
<evidence type="ECO:0000313" key="15">
    <source>
        <dbReference type="Proteomes" id="UP000719412"/>
    </source>
</evidence>
<dbReference type="Gene3D" id="3.30.160.60">
    <property type="entry name" value="Classic Zinc Finger"/>
    <property type="match status" value="1"/>
</dbReference>
<feature type="domain" description="C2H2-type" evidence="13">
    <location>
        <begin position="170"/>
        <end position="197"/>
    </location>
</feature>
<comment type="function">
    <text evidence="1">Gap class segmentation protein that controls development of head structures.</text>
</comment>
<dbReference type="SMART" id="SM00355">
    <property type="entry name" value="ZnF_C2H2"/>
    <property type="match status" value="6"/>
</dbReference>
<evidence type="ECO:0000259" key="13">
    <source>
        <dbReference type="PROSITE" id="PS50157"/>
    </source>
</evidence>
<keyword evidence="9" id="KW-0238">DNA-binding</keyword>
<dbReference type="InterPro" id="IPR036397">
    <property type="entry name" value="RNaseH_sf"/>
</dbReference>
<dbReference type="GO" id="GO:0003677">
    <property type="term" value="F:DNA binding"/>
    <property type="evidence" value="ECO:0007669"/>
    <property type="project" value="UniProtKB-KW"/>
</dbReference>
<dbReference type="Proteomes" id="UP000719412">
    <property type="component" value="Unassembled WGS sequence"/>
</dbReference>
<proteinExistence type="predicted"/>
<evidence type="ECO:0000256" key="10">
    <source>
        <dbReference type="ARBA" id="ARBA00023242"/>
    </source>
</evidence>
<evidence type="ECO:0000313" key="14">
    <source>
        <dbReference type="EMBL" id="KAH0813547.1"/>
    </source>
</evidence>
<evidence type="ECO:0000256" key="7">
    <source>
        <dbReference type="ARBA" id="ARBA00022771"/>
    </source>
</evidence>
<dbReference type="InterPro" id="IPR013087">
    <property type="entry name" value="Znf_C2H2_type"/>
</dbReference>
<sequence length="796" mass="88894">MQNLEYSESIPKCDYRKIHNCKRCPYVTRSIFFMVNHAKRHPLPLKSLSSERNDLEKFYCKDCNFETDLVVIFKQHLREYHRKDTDCVQDQPKNYTVVKSYICQKCTFETYSVLMWIKHLDGSCFNTKEECENISEEEWYQCECCSKTKEAQVLEKHQAAKQSLHHFHWYSCDKCEFKTKRNDSLKRHKQIHLSAAAIQWYNCDKCEFKTKRNHYLKRHKQIHLSADAVQCHKKLKNEDNTWTRNDKGKAIVFSEHPENVFKPCPSGLSTQEENEIADFLDAPFQMELPHCDATGLRGTFPGHPRPFHLTFTDIHNNIYTPMGALPDGTRTRADLAVVAERVLILPSTTLPSAPRRHTHTSMAGRSFLPLKKSSPFAAQDGGAERVWVSPNAMACRSGTLWASRCAVFDGDGACHELQGIRLLIESREAGAGLVDDLLDGVWATMREAQQQSCSLSGPRGAHKRGHTHLSLAHRSRCPWGLWAPTVGPWGGCGVLGDSAAPEYRPSGNDRQRPYGSFSDVQAGGRGTRCLDGRPLTRQYRELSGLVVGLESATGGATGPGVQLTIPWLLGGVCVTSLPPGDWLDDPAESWTRWAADCLDDEQQLTHDFFFTALSEESPTLGAIMLPPALWSGRTVESIFGGGVETSLSTLGREGKPAGLRNGIGQEIPTPAPKIDSTVRPLQRAGDLLELTSLSNKFDGHNQGKPDTHFRFVSFLFEQTSSSNKNALCGALKVFDDVLKEKPPHLAKKKVLFHQANAPAHRSLVVSAKLVELGCELLPHPPYSLDLAPATSSCFQT</sequence>
<dbReference type="GO" id="GO:0008270">
    <property type="term" value="F:zinc ion binding"/>
    <property type="evidence" value="ECO:0007669"/>
    <property type="project" value="UniProtKB-KW"/>
</dbReference>
<dbReference type="PROSITE" id="PS50157">
    <property type="entry name" value="ZINC_FINGER_C2H2_2"/>
    <property type="match status" value="2"/>
</dbReference>
<dbReference type="Gene3D" id="3.30.420.10">
    <property type="entry name" value="Ribonuclease H-like superfamily/Ribonuclease H"/>
    <property type="match status" value="1"/>
</dbReference>
<dbReference type="PANTHER" id="PTHR24392">
    <property type="entry name" value="ZINC FINGER PROTEIN"/>
    <property type="match status" value="1"/>
</dbReference>
<comment type="caution">
    <text evidence="14">The sequence shown here is derived from an EMBL/GenBank/DDBJ whole genome shotgun (WGS) entry which is preliminary data.</text>
</comment>
<keyword evidence="10" id="KW-0539">Nucleus</keyword>
<evidence type="ECO:0000256" key="11">
    <source>
        <dbReference type="PROSITE-ProRule" id="PRU00042"/>
    </source>
</evidence>
<evidence type="ECO:0000256" key="3">
    <source>
        <dbReference type="ARBA" id="ARBA00013638"/>
    </source>
</evidence>
<evidence type="ECO:0000256" key="5">
    <source>
        <dbReference type="ARBA" id="ARBA00022723"/>
    </source>
</evidence>
<organism evidence="14 15">
    <name type="scientific">Tenebrio molitor</name>
    <name type="common">Yellow mealworm beetle</name>
    <dbReference type="NCBI Taxonomy" id="7067"/>
    <lineage>
        <taxon>Eukaryota</taxon>
        <taxon>Metazoa</taxon>
        <taxon>Ecdysozoa</taxon>
        <taxon>Arthropoda</taxon>
        <taxon>Hexapoda</taxon>
        <taxon>Insecta</taxon>
        <taxon>Pterygota</taxon>
        <taxon>Neoptera</taxon>
        <taxon>Endopterygota</taxon>
        <taxon>Coleoptera</taxon>
        <taxon>Polyphaga</taxon>
        <taxon>Cucujiformia</taxon>
        <taxon>Tenebrionidae</taxon>
        <taxon>Tenebrio</taxon>
    </lineage>
</organism>
<keyword evidence="4" id="KW-0302">Gap protein</keyword>
<evidence type="ECO:0000256" key="1">
    <source>
        <dbReference type="ARBA" id="ARBA00003983"/>
    </source>
</evidence>
<evidence type="ECO:0000256" key="12">
    <source>
        <dbReference type="SAM" id="MobiDB-lite"/>
    </source>
</evidence>
<keyword evidence="7 11" id="KW-0863">Zinc-finger</keyword>
<evidence type="ECO:0000256" key="4">
    <source>
        <dbReference type="ARBA" id="ARBA00022492"/>
    </source>
</evidence>
<feature type="region of interest" description="Disordered" evidence="12">
    <location>
        <begin position="650"/>
        <end position="672"/>
    </location>
</feature>
<evidence type="ECO:0000256" key="9">
    <source>
        <dbReference type="ARBA" id="ARBA00023125"/>
    </source>
</evidence>
<evidence type="ECO:0000256" key="2">
    <source>
        <dbReference type="ARBA" id="ARBA00004123"/>
    </source>
</evidence>
<accession>A0A8J6LAV4</accession>
<keyword evidence="6" id="KW-0677">Repeat</keyword>
<dbReference type="EMBL" id="JABDTM020025178">
    <property type="protein sequence ID" value="KAH0813547.1"/>
    <property type="molecule type" value="Genomic_DNA"/>
</dbReference>
<evidence type="ECO:0000256" key="6">
    <source>
        <dbReference type="ARBA" id="ARBA00022737"/>
    </source>
</evidence>
<keyword evidence="5" id="KW-0479">Metal-binding</keyword>
<keyword evidence="15" id="KW-1185">Reference proteome</keyword>
<evidence type="ECO:0000256" key="8">
    <source>
        <dbReference type="ARBA" id="ARBA00022833"/>
    </source>
</evidence>
<reference evidence="14" key="2">
    <citation type="submission" date="2021-08" db="EMBL/GenBank/DDBJ databases">
        <authorList>
            <person name="Eriksson T."/>
        </authorList>
    </citation>
    <scope>NUCLEOTIDE SEQUENCE</scope>
    <source>
        <strain evidence="14">Stoneville</strain>
        <tissue evidence="14">Whole head</tissue>
    </source>
</reference>
<name>A0A8J6LAV4_TENMO</name>
<reference evidence="14" key="1">
    <citation type="journal article" date="2020" name="J Insects Food Feed">
        <title>The yellow mealworm (Tenebrio molitor) genome: a resource for the emerging insects as food and feed industry.</title>
        <authorList>
            <person name="Eriksson T."/>
            <person name="Andere A."/>
            <person name="Kelstrup H."/>
            <person name="Emery V."/>
            <person name="Picard C."/>
        </authorList>
    </citation>
    <scope>NUCLEOTIDE SEQUENCE</scope>
    <source>
        <strain evidence="14">Stoneville</strain>
        <tissue evidence="14">Whole head</tissue>
    </source>
</reference>